<evidence type="ECO:0000313" key="2">
    <source>
        <dbReference type="Proteomes" id="UP001500851"/>
    </source>
</evidence>
<dbReference type="Pfam" id="PF02586">
    <property type="entry name" value="SRAP"/>
    <property type="match status" value="1"/>
</dbReference>
<dbReference type="RefSeq" id="WP_344033215.1">
    <property type="nucleotide sequence ID" value="NZ_BAAAOB010000004.1"/>
</dbReference>
<comment type="caution">
    <text evidence="1">The sequence shown here is derived from an EMBL/GenBank/DDBJ whole genome shotgun (WGS) entry which is preliminary data.</text>
</comment>
<protein>
    <recommendedName>
        <fullName evidence="3">Abasic site processing protein</fullName>
    </recommendedName>
</protein>
<gene>
    <name evidence="1" type="ORF">GCM10009768_28090</name>
</gene>
<sequence length="229" mass="25161">MCGTYGFDEVRASGAGQRRVSFVAVDEAVHSERLGQWATALGGTAQITRRKARNLNPLVHEIAGERRVDPAWWWLWQNGAPAPFSAFNSRDDALMRSWRAPFQQRAILPATWYREQGVRFGFDGEPFGIAAITSTVPQRDGSPLVTYSMVTRAGVGAAASVLSSRGQARMPLILPESMHDEWLAADRPGDQELVARAVASSEALCRTIVGAEPEPEAERQDRVPALFEL</sequence>
<dbReference type="Proteomes" id="UP001500851">
    <property type="component" value="Unassembled WGS sequence"/>
</dbReference>
<accession>A0ABN2LRD2</accession>
<evidence type="ECO:0000313" key="1">
    <source>
        <dbReference type="EMBL" id="GAA1797525.1"/>
    </source>
</evidence>
<dbReference type="InterPro" id="IPR036590">
    <property type="entry name" value="SRAP-like"/>
</dbReference>
<organism evidence="1 2">
    <name type="scientific">Leucobacter iarius</name>
    <dbReference type="NCBI Taxonomy" id="333963"/>
    <lineage>
        <taxon>Bacteria</taxon>
        <taxon>Bacillati</taxon>
        <taxon>Actinomycetota</taxon>
        <taxon>Actinomycetes</taxon>
        <taxon>Micrococcales</taxon>
        <taxon>Microbacteriaceae</taxon>
        <taxon>Leucobacter</taxon>
    </lineage>
</organism>
<proteinExistence type="predicted"/>
<name>A0ABN2LRD2_9MICO</name>
<keyword evidence="2" id="KW-1185">Reference proteome</keyword>
<dbReference type="SUPFAM" id="SSF143081">
    <property type="entry name" value="BB1717-like"/>
    <property type="match status" value="1"/>
</dbReference>
<dbReference type="EMBL" id="BAAAOB010000004">
    <property type="protein sequence ID" value="GAA1797525.1"/>
    <property type="molecule type" value="Genomic_DNA"/>
</dbReference>
<dbReference type="InterPro" id="IPR003738">
    <property type="entry name" value="SRAP"/>
</dbReference>
<evidence type="ECO:0008006" key="3">
    <source>
        <dbReference type="Google" id="ProtNLM"/>
    </source>
</evidence>
<reference evidence="1 2" key="1">
    <citation type="journal article" date="2019" name="Int. J. Syst. Evol. Microbiol.">
        <title>The Global Catalogue of Microorganisms (GCM) 10K type strain sequencing project: providing services to taxonomists for standard genome sequencing and annotation.</title>
        <authorList>
            <consortium name="The Broad Institute Genomics Platform"/>
            <consortium name="The Broad Institute Genome Sequencing Center for Infectious Disease"/>
            <person name="Wu L."/>
            <person name="Ma J."/>
        </authorList>
    </citation>
    <scope>NUCLEOTIDE SEQUENCE [LARGE SCALE GENOMIC DNA]</scope>
    <source>
        <strain evidence="1 2">JCM 14736</strain>
    </source>
</reference>
<dbReference type="Gene3D" id="3.90.1680.10">
    <property type="entry name" value="SOS response associated peptidase-like"/>
    <property type="match status" value="1"/>
</dbReference>